<evidence type="ECO:0000313" key="2">
    <source>
        <dbReference type="Proteomes" id="UP000242791"/>
    </source>
</evidence>
<accession>A0A1J9R2H2</accession>
<dbReference type="AlphaFoldDB" id="A0A1J9R2H2"/>
<name>A0A1J9R2H2_9EURO</name>
<reference evidence="1 2" key="1">
    <citation type="submission" date="2015-08" db="EMBL/GenBank/DDBJ databases">
        <title>Emmonsia species relationships and genome sequence.</title>
        <authorList>
            <person name="Cuomo C.A."/>
            <person name="Schwartz I.S."/>
            <person name="Kenyon C."/>
            <person name="De Hoog G.S."/>
            <person name="Govender N.P."/>
            <person name="Botha A."/>
            <person name="Moreno L."/>
            <person name="De Vries M."/>
            <person name="Munoz J.F."/>
            <person name="Stielow J.B."/>
        </authorList>
    </citation>
    <scope>NUCLEOTIDE SEQUENCE [LARGE SCALE GENOMIC DNA]</scope>
    <source>
        <strain evidence="1 2">EI222</strain>
    </source>
</reference>
<dbReference type="EMBL" id="LGTZ01000987">
    <property type="protein sequence ID" value="OJD22687.1"/>
    <property type="molecule type" value="Genomic_DNA"/>
</dbReference>
<comment type="caution">
    <text evidence="1">The sequence shown here is derived from an EMBL/GenBank/DDBJ whole genome shotgun (WGS) entry which is preliminary data.</text>
</comment>
<gene>
    <name evidence="1" type="ORF">ACJ73_05967</name>
</gene>
<protein>
    <submittedName>
        <fullName evidence="1">Uncharacterized protein</fullName>
    </submittedName>
</protein>
<dbReference type="VEuPathDB" id="FungiDB:ACJ73_05967"/>
<sequence>MEKMGNCPDDVWERVAWGERAADLVNETYSSSSSDAIDIALQRLNEVWYVEGDDHGETMMVEWSEEFMRRYGRPPTNWETPYVKLLGLEGFIKERIYNIAQKNIRRFQFCKRFFNCNVFGHDIRVEDGGEVSKSPCVEWSITLVGW</sequence>
<evidence type="ECO:0000313" key="1">
    <source>
        <dbReference type="EMBL" id="OJD22687.1"/>
    </source>
</evidence>
<organism evidence="1 2">
    <name type="scientific">Blastomyces percursus</name>
    <dbReference type="NCBI Taxonomy" id="1658174"/>
    <lineage>
        <taxon>Eukaryota</taxon>
        <taxon>Fungi</taxon>
        <taxon>Dikarya</taxon>
        <taxon>Ascomycota</taxon>
        <taxon>Pezizomycotina</taxon>
        <taxon>Eurotiomycetes</taxon>
        <taxon>Eurotiomycetidae</taxon>
        <taxon>Onygenales</taxon>
        <taxon>Ajellomycetaceae</taxon>
        <taxon>Blastomyces</taxon>
    </lineage>
</organism>
<proteinExistence type="predicted"/>
<dbReference type="Proteomes" id="UP000242791">
    <property type="component" value="Unassembled WGS sequence"/>
</dbReference>
<keyword evidence="2" id="KW-1185">Reference proteome</keyword>